<proteinExistence type="predicted"/>
<evidence type="ECO:0000259" key="2">
    <source>
        <dbReference type="PROSITE" id="PS51082"/>
    </source>
</evidence>
<dbReference type="SMART" id="SM00246">
    <property type="entry name" value="WH2"/>
    <property type="match status" value="1"/>
</dbReference>
<gene>
    <name evidence="3" type="ORF">TCAL_07056</name>
</gene>
<keyword evidence="4" id="KW-1185">Reference proteome</keyword>
<dbReference type="EMBL" id="VCGU01000002">
    <property type="protein sequence ID" value="TRY79408.1"/>
    <property type="molecule type" value="Genomic_DNA"/>
</dbReference>
<organism evidence="3 4">
    <name type="scientific">Tigriopus californicus</name>
    <name type="common">Marine copepod</name>
    <dbReference type="NCBI Taxonomy" id="6832"/>
    <lineage>
        <taxon>Eukaryota</taxon>
        <taxon>Metazoa</taxon>
        <taxon>Ecdysozoa</taxon>
        <taxon>Arthropoda</taxon>
        <taxon>Crustacea</taxon>
        <taxon>Multicrustacea</taxon>
        <taxon>Hexanauplia</taxon>
        <taxon>Copepoda</taxon>
        <taxon>Harpacticoida</taxon>
        <taxon>Harpacticidae</taxon>
        <taxon>Tigriopus</taxon>
    </lineage>
</organism>
<dbReference type="Pfam" id="PF02205">
    <property type="entry name" value="WH2"/>
    <property type="match status" value="1"/>
</dbReference>
<dbReference type="GO" id="GO:0003779">
    <property type="term" value="F:actin binding"/>
    <property type="evidence" value="ECO:0007669"/>
    <property type="project" value="InterPro"/>
</dbReference>
<feature type="domain" description="WH2" evidence="2">
    <location>
        <begin position="31"/>
        <end position="48"/>
    </location>
</feature>
<feature type="compositionally biased region" description="Pro residues" evidence="1">
    <location>
        <begin position="1"/>
        <end position="15"/>
    </location>
</feature>
<dbReference type="Proteomes" id="UP000318571">
    <property type="component" value="Chromosome 6"/>
</dbReference>
<evidence type="ECO:0000256" key="1">
    <source>
        <dbReference type="SAM" id="MobiDB-lite"/>
    </source>
</evidence>
<comment type="caution">
    <text evidence="3">The sequence shown here is derived from an EMBL/GenBank/DDBJ whole genome shotgun (WGS) entry which is preliminary data.</text>
</comment>
<sequence length="165" mass="16553">MPPPPPPPGPPPPPVGGLSPAKLGVPAGPTDRGALLKSIQQGKALKKTVTNDRSGPSVGGKPTAPAQSGNGRAGGASLGQASSASTPKLPGIGGIFAGGFPTLNRTQGGVHTGRAAGLLKLSVQNKLECKPQQQQLPYHKQGDGAPRRSSQAQTPPSFPDPKPKH</sequence>
<feature type="region of interest" description="Disordered" evidence="1">
    <location>
        <begin position="1"/>
        <end position="110"/>
    </location>
</feature>
<evidence type="ECO:0000313" key="4">
    <source>
        <dbReference type="Proteomes" id="UP000318571"/>
    </source>
</evidence>
<evidence type="ECO:0000313" key="3">
    <source>
        <dbReference type="EMBL" id="TRY79408.1"/>
    </source>
</evidence>
<protein>
    <recommendedName>
        <fullName evidence="2">WH2 domain-containing protein</fullName>
    </recommendedName>
</protein>
<accession>A0A553PP00</accession>
<feature type="region of interest" description="Disordered" evidence="1">
    <location>
        <begin position="130"/>
        <end position="165"/>
    </location>
</feature>
<dbReference type="InterPro" id="IPR003124">
    <property type="entry name" value="WH2_dom"/>
</dbReference>
<feature type="compositionally biased region" description="Pro residues" evidence="1">
    <location>
        <begin position="156"/>
        <end position="165"/>
    </location>
</feature>
<name>A0A553PP00_TIGCA</name>
<dbReference type="AlphaFoldDB" id="A0A553PP00"/>
<dbReference type="STRING" id="6832.A0A553PP00"/>
<dbReference type="PROSITE" id="PS51082">
    <property type="entry name" value="WH2"/>
    <property type="match status" value="1"/>
</dbReference>
<reference evidence="3 4" key="1">
    <citation type="journal article" date="2018" name="Nat. Ecol. Evol.">
        <title>Genomic signatures of mitonuclear coevolution across populations of Tigriopus californicus.</title>
        <authorList>
            <person name="Barreto F.S."/>
            <person name="Watson E.T."/>
            <person name="Lima T.G."/>
            <person name="Willett C.S."/>
            <person name="Edmands S."/>
            <person name="Li W."/>
            <person name="Burton R.S."/>
        </authorList>
    </citation>
    <scope>NUCLEOTIDE SEQUENCE [LARGE SCALE GENOMIC DNA]</scope>
    <source>
        <strain evidence="3 4">San Diego</strain>
    </source>
</reference>
<dbReference type="OMA" id="CTANRDA"/>